<dbReference type="Gene3D" id="1.10.287.950">
    <property type="entry name" value="Methyl-accepting chemotaxis protein"/>
    <property type="match status" value="1"/>
</dbReference>
<gene>
    <name evidence="14" type="ORF">FCL42_16650</name>
</gene>
<dbReference type="Gene3D" id="3.30.450.20">
    <property type="entry name" value="PAS domain"/>
    <property type="match status" value="1"/>
</dbReference>
<dbReference type="GO" id="GO:0006935">
    <property type="term" value="P:chemotaxis"/>
    <property type="evidence" value="ECO:0007669"/>
    <property type="project" value="UniProtKB-KW"/>
</dbReference>
<dbReference type="SUPFAM" id="SSF58104">
    <property type="entry name" value="Methyl-accepting chemotaxis protein (MCP) signaling domain"/>
    <property type="match status" value="1"/>
</dbReference>
<dbReference type="PROSITE" id="PS50885">
    <property type="entry name" value="HAMP"/>
    <property type="match status" value="1"/>
</dbReference>
<name>A0A4U1BK68_9GAMM</name>
<evidence type="ECO:0000313" key="15">
    <source>
        <dbReference type="Proteomes" id="UP000305675"/>
    </source>
</evidence>
<evidence type="ECO:0000256" key="3">
    <source>
        <dbReference type="ARBA" id="ARBA00022481"/>
    </source>
</evidence>
<keyword evidence="6 11" id="KW-1133">Transmembrane helix</keyword>
<dbReference type="GO" id="GO:0007165">
    <property type="term" value="P:signal transduction"/>
    <property type="evidence" value="ECO:0007669"/>
    <property type="project" value="UniProtKB-KW"/>
</dbReference>
<comment type="similarity">
    <text evidence="9">Belongs to the methyl-accepting chemotaxis (MCP) protein family.</text>
</comment>
<dbReference type="CDD" id="cd06225">
    <property type="entry name" value="HAMP"/>
    <property type="match status" value="1"/>
</dbReference>
<evidence type="ECO:0000256" key="11">
    <source>
        <dbReference type="SAM" id="Phobius"/>
    </source>
</evidence>
<dbReference type="PANTHER" id="PTHR32089:SF39">
    <property type="entry name" value="METHYL-ACCEPTING CHEMOTAXIS PROTEIN HLYB"/>
    <property type="match status" value="1"/>
</dbReference>
<accession>A0A4U1BK68</accession>
<dbReference type="EMBL" id="SWCJ01000016">
    <property type="protein sequence ID" value="TKB51851.1"/>
    <property type="molecule type" value="Genomic_DNA"/>
</dbReference>
<dbReference type="SMART" id="SM00304">
    <property type="entry name" value="HAMP"/>
    <property type="match status" value="1"/>
</dbReference>
<dbReference type="CDD" id="cd11386">
    <property type="entry name" value="MCP_signal"/>
    <property type="match status" value="1"/>
</dbReference>
<keyword evidence="5 11" id="KW-0812">Transmembrane</keyword>
<evidence type="ECO:0000256" key="5">
    <source>
        <dbReference type="ARBA" id="ARBA00022692"/>
    </source>
</evidence>
<evidence type="ECO:0000313" key="14">
    <source>
        <dbReference type="EMBL" id="TKB51851.1"/>
    </source>
</evidence>
<evidence type="ECO:0000256" key="1">
    <source>
        <dbReference type="ARBA" id="ARBA00004651"/>
    </source>
</evidence>
<dbReference type="PROSITE" id="PS50111">
    <property type="entry name" value="CHEMOTAXIS_TRANSDUC_2"/>
    <property type="match status" value="1"/>
</dbReference>
<dbReference type="InterPro" id="IPR033479">
    <property type="entry name" value="dCache_1"/>
</dbReference>
<protein>
    <submittedName>
        <fullName evidence="14">Methyl-accepting chemotaxis protein</fullName>
    </submittedName>
</protein>
<dbReference type="OrthoDB" id="2489132at2"/>
<evidence type="ECO:0000259" key="12">
    <source>
        <dbReference type="PROSITE" id="PS50111"/>
    </source>
</evidence>
<reference evidence="14 15" key="1">
    <citation type="submission" date="2019-04" db="EMBL/GenBank/DDBJ databases">
        <authorList>
            <person name="Hwang J.C."/>
        </authorList>
    </citation>
    <scope>NUCLEOTIDE SEQUENCE [LARGE SCALE GENOMIC DNA]</scope>
    <source>
        <strain evidence="14 15">IMCC35002</strain>
    </source>
</reference>
<dbReference type="PANTHER" id="PTHR32089">
    <property type="entry name" value="METHYL-ACCEPTING CHEMOTAXIS PROTEIN MCPB"/>
    <property type="match status" value="1"/>
</dbReference>
<evidence type="ECO:0000256" key="7">
    <source>
        <dbReference type="ARBA" id="ARBA00023136"/>
    </source>
</evidence>
<dbReference type="SUPFAM" id="SSF103190">
    <property type="entry name" value="Sensory domain-like"/>
    <property type="match status" value="1"/>
</dbReference>
<proteinExistence type="inferred from homology"/>
<dbReference type="Pfam" id="PF00672">
    <property type="entry name" value="HAMP"/>
    <property type="match status" value="1"/>
</dbReference>
<feature type="transmembrane region" description="Helical" evidence="11">
    <location>
        <begin position="7"/>
        <end position="30"/>
    </location>
</feature>
<dbReference type="InterPro" id="IPR029151">
    <property type="entry name" value="Sensor-like_sf"/>
</dbReference>
<dbReference type="GO" id="GO:0005886">
    <property type="term" value="C:plasma membrane"/>
    <property type="evidence" value="ECO:0007669"/>
    <property type="project" value="UniProtKB-SubCell"/>
</dbReference>
<dbReference type="Proteomes" id="UP000305675">
    <property type="component" value="Unassembled WGS sequence"/>
</dbReference>
<keyword evidence="4" id="KW-0145">Chemotaxis</keyword>
<dbReference type="Pfam" id="PF02743">
    <property type="entry name" value="dCache_1"/>
    <property type="match status" value="1"/>
</dbReference>
<evidence type="ECO:0000259" key="13">
    <source>
        <dbReference type="PROSITE" id="PS50885"/>
    </source>
</evidence>
<sequence length="639" mass="69192">MKIKTKILLTTSIAFAVSLILVVLVNGYLFNDLTQKRLQQREFPAQLGMLAEGVSRNLAEPLAVTDILSITPQVVHFLEDGEPSDSLPVLKEYLLSVKQRHQAIATFVISTETGSYYTEAGLNRVIRKNDGRNDWFFQFLDTGLPYELTLDVDDVTGVPSLFINHLVNDAKGNVIGVTGIGLSLAGVSEMIKGFKVGEAGQVLMVDSQGIIKLHGDNQWIGKPLTEFRQLDPSALLTPHGEQLVKASSGSETSLMLAKLVPSLGWYLVVDMPESEVYRGIEKAQLSSISVGAGLALAFILFTTLLITKLFAPIDRVAEKLEEIAAGGADLTQRLDVANDDELGRLAQGYNQFVEALAQMLLQVKLRSEELHELVAVLTQELNDIRHHITNQQRQTDQVASAMEEMGATVAEIAENAGGAADSAREADDGLQEGNQQLQSTLSQVSLIESQSHSTEESVQELADKARSIDTVLEVISGVAEQTNLLALNASIEAARAGEHGRGFAVVADEVRALANRSHESTEQIRAIIEELQTTAQRVAGEMNTNVSLSVEGKSSATESSEKLSGISVAVAKMNDINTQIAAVTQQQSVAVNEMNRLVTDIAIGAQKSLDNTELASERCNSLNEQAEVMHTLVNRFKLS</sequence>
<evidence type="ECO:0000256" key="2">
    <source>
        <dbReference type="ARBA" id="ARBA00022475"/>
    </source>
</evidence>
<dbReference type="AlphaFoldDB" id="A0A4U1BK68"/>
<dbReference type="RefSeq" id="WP_136864562.1">
    <property type="nucleotide sequence ID" value="NZ_SWCJ01000016.1"/>
</dbReference>
<dbReference type="FunFam" id="1.10.287.950:FF:000001">
    <property type="entry name" value="Methyl-accepting chemotaxis sensory transducer"/>
    <property type="match status" value="1"/>
</dbReference>
<dbReference type="InterPro" id="IPR003660">
    <property type="entry name" value="HAMP_dom"/>
</dbReference>
<keyword evidence="8 10" id="KW-0807">Transducer</keyword>
<dbReference type="CDD" id="cd18773">
    <property type="entry name" value="PDC1_HK_sensor"/>
    <property type="match status" value="1"/>
</dbReference>
<dbReference type="CDD" id="cd12912">
    <property type="entry name" value="PDC2_MCP_like"/>
    <property type="match status" value="1"/>
</dbReference>
<evidence type="ECO:0000256" key="8">
    <source>
        <dbReference type="ARBA" id="ARBA00023224"/>
    </source>
</evidence>
<feature type="domain" description="Methyl-accepting transducer" evidence="12">
    <location>
        <begin position="366"/>
        <end position="602"/>
    </location>
</feature>
<dbReference type="InterPro" id="IPR004089">
    <property type="entry name" value="MCPsignal_dom"/>
</dbReference>
<feature type="domain" description="HAMP" evidence="13">
    <location>
        <begin position="307"/>
        <end position="361"/>
    </location>
</feature>
<keyword evidence="15" id="KW-1185">Reference proteome</keyword>
<dbReference type="SMART" id="SM00283">
    <property type="entry name" value="MA"/>
    <property type="match status" value="1"/>
</dbReference>
<keyword evidence="3" id="KW-0488">Methylation</keyword>
<comment type="caution">
    <text evidence="14">The sequence shown here is derived from an EMBL/GenBank/DDBJ whole genome shotgun (WGS) entry which is preliminary data.</text>
</comment>
<organism evidence="14 15">
    <name type="scientific">Ferrimonas aestuarii</name>
    <dbReference type="NCBI Taxonomy" id="2569539"/>
    <lineage>
        <taxon>Bacteria</taxon>
        <taxon>Pseudomonadati</taxon>
        <taxon>Pseudomonadota</taxon>
        <taxon>Gammaproteobacteria</taxon>
        <taxon>Alteromonadales</taxon>
        <taxon>Ferrimonadaceae</taxon>
        <taxon>Ferrimonas</taxon>
    </lineage>
</organism>
<keyword evidence="7 11" id="KW-0472">Membrane</keyword>
<keyword evidence="2" id="KW-1003">Cell membrane</keyword>
<comment type="subcellular location">
    <subcellularLocation>
        <location evidence="1">Cell membrane</location>
        <topology evidence="1">Multi-pass membrane protein</topology>
    </subcellularLocation>
</comment>
<evidence type="ECO:0000256" key="10">
    <source>
        <dbReference type="PROSITE-ProRule" id="PRU00284"/>
    </source>
</evidence>
<evidence type="ECO:0000256" key="6">
    <source>
        <dbReference type="ARBA" id="ARBA00022989"/>
    </source>
</evidence>
<dbReference type="Pfam" id="PF00015">
    <property type="entry name" value="MCPsignal"/>
    <property type="match status" value="1"/>
</dbReference>
<evidence type="ECO:0000256" key="9">
    <source>
        <dbReference type="ARBA" id="ARBA00029447"/>
    </source>
</evidence>
<evidence type="ECO:0000256" key="4">
    <source>
        <dbReference type="ARBA" id="ARBA00022500"/>
    </source>
</evidence>